<organism evidence="1 2">
    <name type="scientific">Vararia minispora EC-137</name>
    <dbReference type="NCBI Taxonomy" id="1314806"/>
    <lineage>
        <taxon>Eukaryota</taxon>
        <taxon>Fungi</taxon>
        <taxon>Dikarya</taxon>
        <taxon>Basidiomycota</taxon>
        <taxon>Agaricomycotina</taxon>
        <taxon>Agaricomycetes</taxon>
        <taxon>Russulales</taxon>
        <taxon>Lachnocladiaceae</taxon>
        <taxon>Vararia</taxon>
    </lineage>
</organism>
<reference evidence="1" key="2">
    <citation type="journal article" date="2022" name="New Phytol.">
        <title>Evolutionary transition to the ectomycorrhizal habit in the genomes of a hyperdiverse lineage of mushroom-forming fungi.</title>
        <authorList>
            <person name="Looney B."/>
            <person name="Miyauchi S."/>
            <person name="Morin E."/>
            <person name="Drula E."/>
            <person name="Courty P.E."/>
            <person name="Kohler A."/>
            <person name="Kuo A."/>
            <person name="LaButti K."/>
            <person name="Pangilinan J."/>
            <person name="Lipzen A."/>
            <person name="Riley R."/>
            <person name="Andreopoulos W."/>
            <person name="He G."/>
            <person name="Johnson J."/>
            <person name="Nolan M."/>
            <person name="Tritt A."/>
            <person name="Barry K.W."/>
            <person name="Grigoriev I.V."/>
            <person name="Nagy L.G."/>
            <person name="Hibbett D."/>
            <person name="Henrissat B."/>
            <person name="Matheny P.B."/>
            <person name="Labbe J."/>
            <person name="Martin F.M."/>
        </authorList>
    </citation>
    <scope>NUCLEOTIDE SEQUENCE</scope>
    <source>
        <strain evidence="1">EC-137</strain>
    </source>
</reference>
<evidence type="ECO:0000313" key="1">
    <source>
        <dbReference type="EMBL" id="KAI0028413.1"/>
    </source>
</evidence>
<sequence length="1857" mass="203600">MAPNPNIPESPAPPHAEPQPELATDSKRRAPKLSPQRSSVPIKVYMKSLQAYNLPPKKLFRKKPKYTVTVDSGIERAKTGVANGESPVWTDDLAVELTAGGKLSIVISRKDRGGFEDIGICERAYDDVVKELPPVTASSRLVKWPVQSLLGTVKSQNMWLGFFLTSRKSEDETQGDPNAQAMGVVPGAAEVRIGSSERVDGLDIPSSRNLVDQVANIAEAPSSQPALRAVYDHRGEISTVSNVVQGPAFVGLEQILRGLEPFCKLFEATSEIHPYAKVAMTVLSLIPKTLFAELDREDCVRDTCTYIGDIFSFMDTASPIQTFSKPSLKNQQIILSRLIQQVTECCRFILDYSKRQEGKGFVARALRNGFSLDDIRKKAGEFKTTIDALKQNFIDESAVSIQVSVLRLSEAFEEFHDDFDIRQLKRPEDATFRTDKGCLAGTRVQCLDYITKWIEDPAEEARALLLLGFAGSGKSSIAHEIARRYHSMRRLGSSFYFNRSESTSRPPHALFTNMARDLADFDPAFKRELAHVLKNETRLTGTHDCNLLFKRLIREPAGKSLNNSAVLGPIVVVVDALDESGQPNDRKALLAVLAQELASLPSHFRFLITSRSEPDIRALPDIRTLSRATSSPPFFSLKDLRNDFSKDIDSDIQNYIRHCFQSSSLGREGAQQYEDLFPQLTKKAERLFQWAYVACNWCLNKQGPFVAEAIQAILNSSNPSNSHDHESPLDAVYDIVLKSFLEPPKILDLFRHVLALVFSAFEPGLTQQALLQMYQSILATCVDYKVDHVQYILNRMGSVLSGVGTLQSDIPIQPLHTSFRDFLLDERRSGDFHITPNQLHHRDLALAGLGIMNSSLSFNMCSLETSYVRNVDVPDFASRRQKWLSQTHSPAIGYSSLFWAEHLQSVFETVGSPAQPHHAIASVVVDTPSFQVEIGRLVKEWVEEKLIFWIEALGLLGSISNGHAARSLTGIVSWVQHYLPDSKMHMVAMLQDALRFINTFAPCIAISTSHLYLSALQLAPKSSLIRRQYSHFLRPVLRFVEGAMASWPSEQIVVPFSGYVLCVDISSDGSRFVVGLSDHTIHIMNTATGGQISHALEGHTDSATSVALSADGKRIISGSDDRTVRMWDAETVAQIGHALEGHMDCVRSVAVSEDGKRVVSGSDDGTVRIWDTEKGEQIGHALKGHTDRVTSVAVSADGKRIISGSDDRTVRMWDVETSKQIGHALEGHTAGGVMSVAVSADGKRIISGSSDQTVRMWDAETGAQIGHALKGHTDWVRSVVLSADGKRIISGSDDRTVRMWDVETGTQIGPALEGHTHSVTSVAVSEDGKRIVSGSDDQTVRMWDAETGAQIGHTPEGHAAGGVTSVAVSADSKPTVSGSDDRTVWMWDAETGAQICHALEGHAGGVTSVVDFADSKPIIPGSWDETVRMWDAETGVQIGHTLEGHMDWVTSVAVSADGKRIVSGSSDQTVRMWGVETGAQIGHALEGHSDWVRSIVLSADGKRIVSGSDDRTVRMWDAEAVAQIGHALEGHTDCVRSVAVSADGKCVVSGSDDRTVRMWDTETGEQIGHALEGHTDCVRSVAVSADGKRIVSGSDDQTVRMWDAETGEQIGHSLKGHMHWVTSVVVSVDGKRIVSGSSDRTVWMWDAETGEQIGHALEGHTHSVTSIAVSADGKRIISGSDDQTVRMWDVETGAQIGHALEGHTNRVTSIALSADGKCIVSGSDDQTVRVWDIDINTSQVPTGSVCIGFSRDKERHRLQHVGRLTAELSHCVEGRDLRDMVRLDKDGWIVFKTATERRLIAWIPAVQRYQLYMPRTKLIIGGKHASVQLDMSEFTHGTEWTKCYIGPTPSDSDATSS</sequence>
<keyword evidence="2" id="KW-1185">Reference proteome</keyword>
<reference evidence="1" key="1">
    <citation type="submission" date="2021-02" db="EMBL/GenBank/DDBJ databases">
        <authorList>
            <consortium name="DOE Joint Genome Institute"/>
            <person name="Ahrendt S."/>
            <person name="Looney B.P."/>
            <person name="Miyauchi S."/>
            <person name="Morin E."/>
            <person name="Drula E."/>
            <person name="Courty P.E."/>
            <person name="Chicoki N."/>
            <person name="Fauchery L."/>
            <person name="Kohler A."/>
            <person name="Kuo A."/>
            <person name="Labutti K."/>
            <person name="Pangilinan J."/>
            <person name="Lipzen A."/>
            <person name="Riley R."/>
            <person name="Andreopoulos W."/>
            <person name="He G."/>
            <person name="Johnson J."/>
            <person name="Barry K.W."/>
            <person name="Grigoriev I.V."/>
            <person name="Nagy L."/>
            <person name="Hibbett D."/>
            <person name="Henrissat B."/>
            <person name="Matheny P.B."/>
            <person name="Labbe J."/>
            <person name="Martin F."/>
        </authorList>
    </citation>
    <scope>NUCLEOTIDE SEQUENCE</scope>
    <source>
        <strain evidence="1">EC-137</strain>
    </source>
</reference>
<protein>
    <submittedName>
        <fullName evidence="1">Uncharacterized protein</fullName>
    </submittedName>
</protein>
<dbReference type="EMBL" id="MU273755">
    <property type="protein sequence ID" value="KAI0028413.1"/>
    <property type="molecule type" value="Genomic_DNA"/>
</dbReference>
<dbReference type="Proteomes" id="UP000814128">
    <property type="component" value="Unassembled WGS sequence"/>
</dbReference>
<proteinExistence type="predicted"/>
<comment type="caution">
    <text evidence="1">The sequence shown here is derived from an EMBL/GenBank/DDBJ whole genome shotgun (WGS) entry which is preliminary data.</text>
</comment>
<accession>A0ACB8Q9Y7</accession>
<gene>
    <name evidence="1" type="ORF">K488DRAFT_89761</name>
</gene>
<name>A0ACB8Q9Y7_9AGAM</name>
<evidence type="ECO:0000313" key="2">
    <source>
        <dbReference type="Proteomes" id="UP000814128"/>
    </source>
</evidence>